<name>A0A8X6QPP3_NEPPI</name>
<dbReference type="Proteomes" id="UP000887013">
    <property type="component" value="Unassembled WGS sequence"/>
</dbReference>
<organism evidence="2 3">
    <name type="scientific">Nephila pilipes</name>
    <name type="common">Giant wood spider</name>
    <name type="synonym">Nephila maculata</name>
    <dbReference type="NCBI Taxonomy" id="299642"/>
    <lineage>
        <taxon>Eukaryota</taxon>
        <taxon>Metazoa</taxon>
        <taxon>Ecdysozoa</taxon>
        <taxon>Arthropoda</taxon>
        <taxon>Chelicerata</taxon>
        <taxon>Arachnida</taxon>
        <taxon>Araneae</taxon>
        <taxon>Araneomorphae</taxon>
        <taxon>Entelegynae</taxon>
        <taxon>Araneoidea</taxon>
        <taxon>Nephilidae</taxon>
        <taxon>Nephila</taxon>
    </lineage>
</organism>
<gene>
    <name evidence="2" type="ORF">NPIL_20991</name>
</gene>
<evidence type="ECO:0000256" key="1">
    <source>
        <dbReference type="SAM" id="MobiDB-lite"/>
    </source>
</evidence>
<dbReference type="EMBL" id="BMAW01032277">
    <property type="protein sequence ID" value="GFU24840.1"/>
    <property type="molecule type" value="Genomic_DNA"/>
</dbReference>
<keyword evidence="3" id="KW-1185">Reference proteome</keyword>
<dbReference type="AlphaFoldDB" id="A0A8X6QPP3"/>
<evidence type="ECO:0000313" key="2">
    <source>
        <dbReference type="EMBL" id="GFU24840.1"/>
    </source>
</evidence>
<sequence length="92" mass="10507">MTPKLSGFPDSEGSIRESGQMENISPVKFFAFLSSQNRKPHPKKVAKRFDNQVWAFISGLKTAFEVLIILENCFEKVVLGPDNYEGYMAYER</sequence>
<protein>
    <submittedName>
        <fullName evidence="2">Uncharacterized protein</fullName>
    </submittedName>
</protein>
<comment type="caution">
    <text evidence="2">The sequence shown here is derived from an EMBL/GenBank/DDBJ whole genome shotgun (WGS) entry which is preliminary data.</text>
</comment>
<evidence type="ECO:0000313" key="3">
    <source>
        <dbReference type="Proteomes" id="UP000887013"/>
    </source>
</evidence>
<accession>A0A8X6QPP3</accession>
<feature type="region of interest" description="Disordered" evidence="1">
    <location>
        <begin position="1"/>
        <end position="20"/>
    </location>
</feature>
<proteinExistence type="predicted"/>
<reference evidence="2" key="1">
    <citation type="submission" date="2020-08" db="EMBL/GenBank/DDBJ databases">
        <title>Multicomponent nature underlies the extraordinary mechanical properties of spider dragline silk.</title>
        <authorList>
            <person name="Kono N."/>
            <person name="Nakamura H."/>
            <person name="Mori M."/>
            <person name="Yoshida Y."/>
            <person name="Ohtoshi R."/>
            <person name="Malay A.D."/>
            <person name="Moran D.A.P."/>
            <person name="Tomita M."/>
            <person name="Numata K."/>
            <person name="Arakawa K."/>
        </authorList>
    </citation>
    <scope>NUCLEOTIDE SEQUENCE</scope>
</reference>